<comment type="similarity">
    <text evidence="2">Belongs to the sulfatase family.</text>
</comment>
<reference evidence="9 10" key="1">
    <citation type="submission" date="2017-06" db="EMBL/GenBank/DDBJ databases">
        <title>Description of Rhodopirellula bahusiensis sp. nov.</title>
        <authorList>
            <person name="Kizina J."/>
            <person name="Harder J."/>
        </authorList>
    </citation>
    <scope>NUCLEOTIDE SEQUENCE [LARGE SCALE GENOMIC DNA]</scope>
    <source>
        <strain evidence="9 10">SWK21</strain>
    </source>
</reference>
<evidence type="ECO:0000313" key="10">
    <source>
        <dbReference type="Proteomes" id="UP000225740"/>
    </source>
</evidence>
<dbReference type="SUPFAM" id="SSF53649">
    <property type="entry name" value="Alkaline phosphatase-like"/>
    <property type="match status" value="1"/>
</dbReference>
<dbReference type="OrthoDB" id="9783154at2"/>
<keyword evidence="4 7" id="KW-0732">Signal</keyword>
<accession>A0A2G1WD06</accession>
<dbReference type="CDD" id="cd16144">
    <property type="entry name" value="ARS_like"/>
    <property type="match status" value="1"/>
</dbReference>
<sequence>MPEPTFLSRAAVTVLCIVALAPAFATAETSNRPNILFILADDLAWSDLGCYGHPWHDTPHLDRLASDGVRFTQAYSPAPICSASRASILTGKTPARLHFEFVTKNEPGQQKIDLPTLLSAPPLTLNLPLAERTIAECLNDEGYQTAFFGKWHVSSHHQRYLGWSPTHGPKQQGFEVAEEDYGAHPYNWKRSPVEPITEVGTFAPDSMVDRVGDFLRKQHDRPYFAMASSFYVHTPVRTPCRWLREKYDARVPSNSKRRKNRIEYAAFLETFDHHVGQILESLDASGQADQTIVVFYSDNGGHPEYTANAPLRGSKWNLYEGGIRVPMMVRWPDKIAGKTVNDQPVIGYDLLPTMIDWAGGDPPECDGESIATAMHGQAKTTSNERSLIWHFPYYHPETGFAKAPDSIGVDDFTTSRTRPQSAIRRGRYKLLQFAEDDRVELYDLDTDIGEQNDLSSEQPDLAAKLRQELQETLTRQNARFATAN</sequence>
<evidence type="ECO:0000256" key="6">
    <source>
        <dbReference type="ARBA" id="ARBA00022837"/>
    </source>
</evidence>
<gene>
    <name evidence="9" type="ORF">CEE69_00680</name>
</gene>
<evidence type="ECO:0000256" key="1">
    <source>
        <dbReference type="ARBA" id="ARBA00001913"/>
    </source>
</evidence>
<name>A0A2G1WD06_9BACT</name>
<dbReference type="RefSeq" id="WP_099259180.1">
    <property type="nucleotide sequence ID" value="NZ_NIZW01000001.1"/>
</dbReference>
<dbReference type="EMBL" id="NIZW01000001">
    <property type="protein sequence ID" value="PHQ36932.1"/>
    <property type="molecule type" value="Genomic_DNA"/>
</dbReference>
<dbReference type="Pfam" id="PF00884">
    <property type="entry name" value="Sulfatase"/>
    <property type="match status" value="1"/>
</dbReference>
<dbReference type="Proteomes" id="UP000225740">
    <property type="component" value="Unassembled WGS sequence"/>
</dbReference>
<evidence type="ECO:0000313" key="9">
    <source>
        <dbReference type="EMBL" id="PHQ36932.1"/>
    </source>
</evidence>
<keyword evidence="3" id="KW-0479">Metal-binding</keyword>
<dbReference type="PANTHER" id="PTHR42693:SF42">
    <property type="entry name" value="ARYLSULFATASE G"/>
    <property type="match status" value="1"/>
</dbReference>
<dbReference type="AlphaFoldDB" id="A0A2G1WD06"/>
<dbReference type="InterPro" id="IPR017850">
    <property type="entry name" value="Alkaline_phosphatase_core_sf"/>
</dbReference>
<evidence type="ECO:0000256" key="2">
    <source>
        <dbReference type="ARBA" id="ARBA00008779"/>
    </source>
</evidence>
<evidence type="ECO:0000256" key="4">
    <source>
        <dbReference type="ARBA" id="ARBA00022729"/>
    </source>
</evidence>
<proteinExistence type="inferred from homology"/>
<dbReference type="InterPro" id="IPR050738">
    <property type="entry name" value="Sulfatase"/>
</dbReference>
<evidence type="ECO:0000256" key="5">
    <source>
        <dbReference type="ARBA" id="ARBA00022801"/>
    </source>
</evidence>
<dbReference type="GO" id="GO:0004065">
    <property type="term" value="F:arylsulfatase activity"/>
    <property type="evidence" value="ECO:0007669"/>
    <property type="project" value="TreeGrafter"/>
</dbReference>
<keyword evidence="6" id="KW-0106">Calcium</keyword>
<dbReference type="PANTHER" id="PTHR42693">
    <property type="entry name" value="ARYLSULFATASE FAMILY MEMBER"/>
    <property type="match status" value="1"/>
</dbReference>
<evidence type="ECO:0000256" key="7">
    <source>
        <dbReference type="SAM" id="SignalP"/>
    </source>
</evidence>
<comment type="caution">
    <text evidence="9">The sequence shown here is derived from an EMBL/GenBank/DDBJ whole genome shotgun (WGS) entry which is preliminary data.</text>
</comment>
<dbReference type="GO" id="GO:0046872">
    <property type="term" value="F:metal ion binding"/>
    <property type="evidence" value="ECO:0007669"/>
    <property type="project" value="UniProtKB-KW"/>
</dbReference>
<dbReference type="Gene3D" id="3.40.720.10">
    <property type="entry name" value="Alkaline Phosphatase, subunit A"/>
    <property type="match status" value="1"/>
</dbReference>
<evidence type="ECO:0000256" key="3">
    <source>
        <dbReference type="ARBA" id="ARBA00022723"/>
    </source>
</evidence>
<feature type="domain" description="Sulfatase N-terminal" evidence="8">
    <location>
        <begin position="33"/>
        <end position="359"/>
    </location>
</feature>
<organism evidence="9 10">
    <name type="scientific">Rhodopirellula bahusiensis</name>
    <dbReference type="NCBI Taxonomy" id="2014065"/>
    <lineage>
        <taxon>Bacteria</taxon>
        <taxon>Pseudomonadati</taxon>
        <taxon>Planctomycetota</taxon>
        <taxon>Planctomycetia</taxon>
        <taxon>Pirellulales</taxon>
        <taxon>Pirellulaceae</taxon>
        <taxon>Rhodopirellula</taxon>
    </lineage>
</organism>
<dbReference type="GeneID" id="90606824"/>
<dbReference type="InterPro" id="IPR000917">
    <property type="entry name" value="Sulfatase_N"/>
</dbReference>
<feature type="chain" id="PRO_5013679569" evidence="7">
    <location>
        <begin position="28"/>
        <end position="484"/>
    </location>
</feature>
<keyword evidence="10" id="KW-1185">Reference proteome</keyword>
<keyword evidence="5" id="KW-0378">Hydrolase</keyword>
<protein>
    <submittedName>
        <fullName evidence="9">Arylsulfatase</fullName>
    </submittedName>
</protein>
<comment type="cofactor">
    <cofactor evidence="1">
        <name>Ca(2+)</name>
        <dbReference type="ChEBI" id="CHEBI:29108"/>
    </cofactor>
</comment>
<feature type="signal peptide" evidence="7">
    <location>
        <begin position="1"/>
        <end position="27"/>
    </location>
</feature>
<dbReference type="Gene3D" id="3.30.1120.10">
    <property type="match status" value="1"/>
</dbReference>
<evidence type="ECO:0000259" key="8">
    <source>
        <dbReference type="Pfam" id="PF00884"/>
    </source>
</evidence>